<dbReference type="Pfam" id="PF09148">
    <property type="entry name" value="DUF1934"/>
    <property type="match status" value="1"/>
</dbReference>
<keyword evidence="2" id="KW-1185">Reference proteome</keyword>
<accession>A0A2P2BV57</accession>
<dbReference type="EMBL" id="LN650648">
    <property type="protein sequence ID" value="CEI74230.1"/>
    <property type="molecule type" value="Genomic_DNA"/>
</dbReference>
<reference evidence="1 2" key="1">
    <citation type="submission" date="2014-09" db="EMBL/GenBank/DDBJ databases">
        <authorList>
            <person name="Hornung B.V."/>
        </authorList>
    </citation>
    <scope>NUCLEOTIDE SEQUENCE [LARGE SCALE GENOMIC DNA]</scope>
    <source>
        <strain evidence="1 2">FRIFI</strain>
    </source>
</reference>
<dbReference type="RefSeq" id="WP_092921526.1">
    <property type="nucleotide sequence ID" value="NZ_FJTZ01000006.1"/>
</dbReference>
<protein>
    <submittedName>
        <fullName evidence="1">Calycin-like</fullName>
    </submittedName>
</protein>
<evidence type="ECO:0000313" key="2">
    <source>
        <dbReference type="Proteomes" id="UP000245695"/>
    </source>
</evidence>
<evidence type="ECO:0000313" key="1">
    <source>
        <dbReference type="EMBL" id="CEI74230.1"/>
    </source>
</evidence>
<dbReference type="Gene3D" id="2.40.128.20">
    <property type="match status" value="1"/>
</dbReference>
<name>A0A2P2BV57_9FIRM</name>
<dbReference type="InterPro" id="IPR012674">
    <property type="entry name" value="Calycin"/>
</dbReference>
<dbReference type="SUPFAM" id="SSF50814">
    <property type="entry name" value="Lipocalins"/>
    <property type="match status" value="1"/>
</dbReference>
<organism evidence="1 2">
    <name type="scientific">Romboutsia hominis</name>
    <dbReference type="NCBI Taxonomy" id="1507512"/>
    <lineage>
        <taxon>Bacteria</taxon>
        <taxon>Bacillati</taxon>
        <taxon>Bacillota</taxon>
        <taxon>Clostridia</taxon>
        <taxon>Peptostreptococcales</taxon>
        <taxon>Peptostreptococcaceae</taxon>
        <taxon>Romboutsia</taxon>
    </lineage>
</organism>
<gene>
    <name evidence="1" type="ORF">FRIFI_2713</name>
</gene>
<dbReference type="AlphaFoldDB" id="A0A2P2BV57"/>
<sequence>MNAKINIVTTQYEKKRVLDTIRQQADANIYYKNEDLYVVYKEVEMDKPTTTTIKISDNKVSIKKFGEVNSTMNFEKGVVNESKYRTPQGLFIIETKTRDLKIDKKAENCIKLNIDYDINIMDLFNGRNKIDILLEIKE</sequence>
<dbReference type="Proteomes" id="UP000245695">
    <property type="component" value="Chromosome 1"/>
</dbReference>
<dbReference type="InterPro" id="IPR015231">
    <property type="entry name" value="DUF1934"/>
</dbReference>
<proteinExistence type="predicted"/>
<dbReference type="KEGG" id="rhom:FRIFI_2713"/>